<dbReference type="Pfam" id="PF10693">
    <property type="entry name" value="DUF2499"/>
    <property type="match status" value="1"/>
</dbReference>
<name>A0A1H3AUI0_ALLWA</name>
<feature type="transmembrane region" description="Helical" evidence="1">
    <location>
        <begin position="74"/>
        <end position="94"/>
    </location>
</feature>
<accession>A0A1H3AUI0</accession>
<keyword evidence="1" id="KW-0472">Membrane</keyword>
<dbReference type="STRING" id="61595.SAMN05421644_101104"/>
<feature type="transmembrane region" description="Helical" evidence="1">
    <location>
        <begin position="42"/>
        <end position="62"/>
    </location>
</feature>
<keyword evidence="3" id="KW-1185">Reference proteome</keyword>
<dbReference type="InterPro" id="IPR019634">
    <property type="entry name" value="Uncharacterised_Ycf49"/>
</dbReference>
<feature type="transmembrane region" description="Helical" evidence="1">
    <location>
        <begin position="127"/>
        <end position="147"/>
    </location>
</feature>
<evidence type="ECO:0000313" key="3">
    <source>
        <dbReference type="Proteomes" id="UP000198672"/>
    </source>
</evidence>
<dbReference type="OrthoDB" id="594421at2"/>
<dbReference type="InterPro" id="IPR021995">
    <property type="entry name" value="DUF3593"/>
</dbReference>
<keyword evidence="1" id="KW-0812">Transmembrane</keyword>
<evidence type="ECO:0008006" key="4">
    <source>
        <dbReference type="Google" id="ProtNLM"/>
    </source>
</evidence>
<protein>
    <recommendedName>
        <fullName evidence="4">DUF3593 domain-containing protein</fullName>
    </recommendedName>
</protein>
<dbReference type="EMBL" id="FNOW01000001">
    <property type="protein sequence ID" value="SDX32784.1"/>
    <property type="molecule type" value="Genomic_DNA"/>
</dbReference>
<dbReference type="PANTHER" id="PTHR35473:SF3">
    <property type="entry name" value="1-ACYL-SN-GLYCEROL-3-PHOSPHATE ACYLTRANSFERASE"/>
    <property type="match status" value="1"/>
</dbReference>
<dbReference type="Proteomes" id="UP000198672">
    <property type="component" value="Unassembled WGS sequence"/>
</dbReference>
<keyword evidence="1" id="KW-1133">Transmembrane helix</keyword>
<dbReference type="PANTHER" id="PTHR35473">
    <property type="entry name" value="1-ACYL-SN-GLYCEROL-3-PHOSPHATE ACYLTRANSFERASE"/>
    <property type="match status" value="1"/>
</dbReference>
<proteinExistence type="predicted"/>
<sequence>MNTLLSGPTWIIHLLTVSEWAIAMGIFWRYGQVLQRAELQIFALCMGPHLLSGLLILGFHFSGDTMRSLLELSRLTNCIGSLLLLAATATLLPALRAWRRWIWASMPLVLIAIGWAQWPLFGTHSAALLQAANSAYLLFLLMLLWVYRAEPVLFSPLTLGGFWFLLVFVAVTIVTTRFATVELGLPSLAHADWLHGLSESLLSIANLCVAIGGYRRLKQAQGNELVRSRNDCSNLFQNPG</sequence>
<evidence type="ECO:0000256" key="1">
    <source>
        <dbReference type="SAM" id="Phobius"/>
    </source>
</evidence>
<evidence type="ECO:0000313" key="2">
    <source>
        <dbReference type="EMBL" id="SDX32784.1"/>
    </source>
</evidence>
<reference evidence="3" key="1">
    <citation type="submission" date="2016-10" db="EMBL/GenBank/DDBJ databases">
        <authorList>
            <person name="Varghese N."/>
            <person name="Submissions S."/>
        </authorList>
    </citation>
    <scope>NUCLEOTIDE SEQUENCE [LARGE SCALE GENOMIC DNA]</scope>
    <source>
        <strain evidence="3">DSM 173</strain>
    </source>
</reference>
<feature type="transmembrane region" description="Helical" evidence="1">
    <location>
        <begin position="159"/>
        <end position="180"/>
    </location>
</feature>
<feature type="transmembrane region" description="Helical" evidence="1">
    <location>
        <begin position="101"/>
        <end position="121"/>
    </location>
</feature>
<gene>
    <name evidence="2" type="ORF">SAMN05421644_101104</name>
</gene>
<dbReference type="RefSeq" id="WP_091331448.1">
    <property type="nucleotide sequence ID" value="NZ_FNOW01000001.1"/>
</dbReference>
<dbReference type="AlphaFoldDB" id="A0A1H3AUI0"/>
<organism evidence="2 3">
    <name type="scientific">Allochromatium warmingii</name>
    <name type="common">Chromatium warmingii</name>
    <dbReference type="NCBI Taxonomy" id="61595"/>
    <lineage>
        <taxon>Bacteria</taxon>
        <taxon>Pseudomonadati</taxon>
        <taxon>Pseudomonadota</taxon>
        <taxon>Gammaproteobacteria</taxon>
        <taxon>Chromatiales</taxon>
        <taxon>Chromatiaceae</taxon>
        <taxon>Allochromatium</taxon>
    </lineage>
</organism>
<feature type="transmembrane region" description="Helical" evidence="1">
    <location>
        <begin position="12"/>
        <end position="30"/>
    </location>
</feature>
<feature type="transmembrane region" description="Helical" evidence="1">
    <location>
        <begin position="200"/>
        <end position="217"/>
    </location>
</feature>
<dbReference type="Pfam" id="PF12159">
    <property type="entry name" value="DUF3593"/>
    <property type="match status" value="1"/>
</dbReference>